<dbReference type="EMBL" id="CAUYUJ010007195">
    <property type="protein sequence ID" value="CAK0819890.1"/>
    <property type="molecule type" value="Genomic_DNA"/>
</dbReference>
<evidence type="ECO:0000313" key="3">
    <source>
        <dbReference type="Proteomes" id="UP001189429"/>
    </source>
</evidence>
<sequence length="128" mass="14250">MRNRTREKQGEVGERGDARQHMGGSTPGVPRRPALPSGGHRQMRWTAGRQDPPPCPEARAGFALEASVLEEEEEEEEVKREWAAWLPARRPAGRSAARRRRERPLRRYPPSGGFHALGAPRPCAGRAA</sequence>
<accession>A0ABN9RL57</accession>
<proteinExistence type="predicted"/>
<evidence type="ECO:0000256" key="1">
    <source>
        <dbReference type="SAM" id="MobiDB-lite"/>
    </source>
</evidence>
<name>A0ABN9RL57_9DINO</name>
<feature type="compositionally biased region" description="Basic residues" evidence="1">
    <location>
        <begin position="96"/>
        <end position="106"/>
    </location>
</feature>
<protein>
    <submittedName>
        <fullName evidence="2">Uncharacterized protein</fullName>
    </submittedName>
</protein>
<reference evidence="2" key="1">
    <citation type="submission" date="2023-10" db="EMBL/GenBank/DDBJ databases">
        <authorList>
            <person name="Chen Y."/>
            <person name="Shah S."/>
            <person name="Dougan E. K."/>
            <person name="Thang M."/>
            <person name="Chan C."/>
        </authorList>
    </citation>
    <scope>NUCLEOTIDE SEQUENCE [LARGE SCALE GENOMIC DNA]</scope>
</reference>
<feature type="region of interest" description="Disordered" evidence="1">
    <location>
        <begin position="90"/>
        <end position="128"/>
    </location>
</feature>
<keyword evidence="3" id="KW-1185">Reference proteome</keyword>
<feature type="compositionally biased region" description="Basic and acidic residues" evidence="1">
    <location>
        <begin position="1"/>
        <end position="20"/>
    </location>
</feature>
<gene>
    <name evidence="2" type="ORF">PCOR1329_LOCUS21759</name>
</gene>
<feature type="region of interest" description="Disordered" evidence="1">
    <location>
        <begin position="1"/>
        <end position="58"/>
    </location>
</feature>
<organism evidence="2 3">
    <name type="scientific">Prorocentrum cordatum</name>
    <dbReference type="NCBI Taxonomy" id="2364126"/>
    <lineage>
        <taxon>Eukaryota</taxon>
        <taxon>Sar</taxon>
        <taxon>Alveolata</taxon>
        <taxon>Dinophyceae</taxon>
        <taxon>Prorocentrales</taxon>
        <taxon>Prorocentraceae</taxon>
        <taxon>Prorocentrum</taxon>
    </lineage>
</organism>
<dbReference type="Proteomes" id="UP001189429">
    <property type="component" value="Unassembled WGS sequence"/>
</dbReference>
<evidence type="ECO:0000313" key="2">
    <source>
        <dbReference type="EMBL" id="CAK0819890.1"/>
    </source>
</evidence>
<comment type="caution">
    <text evidence="2">The sequence shown here is derived from an EMBL/GenBank/DDBJ whole genome shotgun (WGS) entry which is preliminary data.</text>
</comment>